<evidence type="ECO:0000256" key="5">
    <source>
        <dbReference type="SAM" id="Phobius"/>
    </source>
</evidence>
<accession>A0A5C3N949</accession>
<dbReference type="InterPro" id="IPR036291">
    <property type="entry name" value="NAD(P)-bd_dom_sf"/>
</dbReference>
<gene>
    <name evidence="6" type="ORF">OE88DRAFT_1656041</name>
</gene>
<organism evidence="6 7">
    <name type="scientific">Heliocybe sulcata</name>
    <dbReference type="NCBI Taxonomy" id="5364"/>
    <lineage>
        <taxon>Eukaryota</taxon>
        <taxon>Fungi</taxon>
        <taxon>Dikarya</taxon>
        <taxon>Basidiomycota</taxon>
        <taxon>Agaricomycotina</taxon>
        <taxon>Agaricomycetes</taxon>
        <taxon>Gloeophyllales</taxon>
        <taxon>Gloeophyllaceae</taxon>
        <taxon>Heliocybe</taxon>
    </lineage>
</organism>
<dbReference type="PRINTS" id="PR00080">
    <property type="entry name" value="SDRFAMILY"/>
</dbReference>
<keyword evidence="5" id="KW-1133">Transmembrane helix</keyword>
<dbReference type="Pfam" id="PF00106">
    <property type="entry name" value="adh_short"/>
    <property type="match status" value="1"/>
</dbReference>
<dbReference type="PROSITE" id="PS00061">
    <property type="entry name" value="ADH_SHORT"/>
    <property type="match status" value="1"/>
</dbReference>
<dbReference type="GO" id="GO:0005737">
    <property type="term" value="C:cytoplasm"/>
    <property type="evidence" value="ECO:0007669"/>
    <property type="project" value="TreeGrafter"/>
</dbReference>
<sequence>MGDANGIERTDLKGLHVIVTGGASGIGLYIVQMLLRREAIVTILDINPSMAADALKSLHSSYPSAQVTFKQCDVSLYESQAAAFKAAFNEAGRIDVVIANAGLSAESREPYLAERGPDEPPPLTTLNVNLYGVMYSTHLAVHYIRKGGRGGSILCTASMAGIYPFSVCPVYAASKHGVVGLVRSLGPVLEKEGITINALAPAVIRSNIADPELFKGMIETPPSILQEATEELLTNRGLSGKIAEMGPEGEHGILLREPPDYVNESSRHNMMHFLELGRA</sequence>
<keyword evidence="5" id="KW-0812">Transmembrane</keyword>
<dbReference type="EMBL" id="ML213507">
    <property type="protein sequence ID" value="TFK53762.1"/>
    <property type="molecule type" value="Genomic_DNA"/>
</dbReference>
<keyword evidence="7" id="KW-1185">Reference proteome</keyword>
<dbReference type="SUPFAM" id="SSF51735">
    <property type="entry name" value="NAD(P)-binding Rossmann-fold domains"/>
    <property type="match status" value="1"/>
</dbReference>
<dbReference type="GO" id="GO:0016616">
    <property type="term" value="F:oxidoreductase activity, acting on the CH-OH group of donors, NAD or NADP as acceptor"/>
    <property type="evidence" value="ECO:0007669"/>
    <property type="project" value="TreeGrafter"/>
</dbReference>
<dbReference type="AlphaFoldDB" id="A0A5C3N949"/>
<dbReference type="InterPro" id="IPR002347">
    <property type="entry name" value="SDR_fam"/>
</dbReference>
<dbReference type="Proteomes" id="UP000305948">
    <property type="component" value="Unassembled WGS sequence"/>
</dbReference>
<keyword evidence="5" id="KW-0472">Membrane</keyword>
<dbReference type="PANTHER" id="PTHR44229">
    <property type="entry name" value="15-HYDROXYPROSTAGLANDIN DEHYDROGENASE [NAD(+)]"/>
    <property type="match status" value="1"/>
</dbReference>
<evidence type="ECO:0000313" key="7">
    <source>
        <dbReference type="Proteomes" id="UP000305948"/>
    </source>
</evidence>
<dbReference type="CDD" id="cd05323">
    <property type="entry name" value="ADH_SDR_c_like"/>
    <property type="match status" value="1"/>
</dbReference>
<dbReference type="Gene3D" id="3.40.50.720">
    <property type="entry name" value="NAD(P)-binding Rossmann-like Domain"/>
    <property type="match status" value="1"/>
</dbReference>
<dbReference type="OrthoDB" id="5371740at2759"/>
<dbReference type="InterPro" id="IPR020904">
    <property type="entry name" value="Sc_DH/Rdtase_CS"/>
</dbReference>
<proteinExistence type="inferred from homology"/>
<comment type="similarity">
    <text evidence="1 4">Belongs to the short-chain dehydrogenases/reductases (SDR) family.</text>
</comment>
<evidence type="ECO:0000256" key="4">
    <source>
        <dbReference type="RuleBase" id="RU000363"/>
    </source>
</evidence>
<evidence type="ECO:0000256" key="3">
    <source>
        <dbReference type="ARBA" id="ARBA00023002"/>
    </source>
</evidence>
<dbReference type="PANTHER" id="PTHR44229:SF4">
    <property type="entry name" value="15-HYDROXYPROSTAGLANDIN DEHYDROGENASE [NAD(+)]"/>
    <property type="match status" value="1"/>
</dbReference>
<evidence type="ECO:0000313" key="6">
    <source>
        <dbReference type="EMBL" id="TFK53762.1"/>
    </source>
</evidence>
<evidence type="ECO:0000256" key="1">
    <source>
        <dbReference type="ARBA" id="ARBA00006484"/>
    </source>
</evidence>
<keyword evidence="3" id="KW-0560">Oxidoreductase</keyword>
<name>A0A5C3N949_9AGAM</name>
<dbReference type="PRINTS" id="PR00081">
    <property type="entry name" value="GDHRDH"/>
</dbReference>
<keyword evidence="2" id="KW-0521">NADP</keyword>
<evidence type="ECO:0000256" key="2">
    <source>
        <dbReference type="ARBA" id="ARBA00022857"/>
    </source>
</evidence>
<reference evidence="6 7" key="1">
    <citation type="journal article" date="2019" name="Nat. Ecol. Evol.">
        <title>Megaphylogeny resolves global patterns of mushroom evolution.</title>
        <authorList>
            <person name="Varga T."/>
            <person name="Krizsan K."/>
            <person name="Foldi C."/>
            <person name="Dima B."/>
            <person name="Sanchez-Garcia M."/>
            <person name="Sanchez-Ramirez S."/>
            <person name="Szollosi G.J."/>
            <person name="Szarkandi J.G."/>
            <person name="Papp V."/>
            <person name="Albert L."/>
            <person name="Andreopoulos W."/>
            <person name="Angelini C."/>
            <person name="Antonin V."/>
            <person name="Barry K.W."/>
            <person name="Bougher N.L."/>
            <person name="Buchanan P."/>
            <person name="Buyck B."/>
            <person name="Bense V."/>
            <person name="Catcheside P."/>
            <person name="Chovatia M."/>
            <person name="Cooper J."/>
            <person name="Damon W."/>
            <person name="Desjardin D."/>
            <person name="Finy P."/>
            <person name="Geml J."/>
            <person name="Haridas S."/>
            <person name="Hughes K."/>
            <person name="Justo A."/>
            <person name="Karasinski D."/>
            <person name="Kautmanova I."/>
            <person name="Kiss B."/>
            <person name="Kocsube S."/>
            <person name="Kotiranta H."/>
            <person name="LaButti K.M."/>
            <person name="Lechner B.E."/>
            <person name="Liimatainen K."/>
            <person name="Lipzen A."/>
            <person name="Lukacs Z."/>
            <person name="Mihaltcheva S."/>
            <person name="Morgado L.N."/>
            <person name="Niskanen T."/>
            <person name="Noordeloos M.E."/>
            <person name="Ohm R.A."/>
            <person name="Ortiz-Santana B."/>
            <person name="Ovrebo C."/>
            <person name="Racz N."/>
            <person name="Riley R."/>
            <person name="Savchenko A."/>
            <person name="Shiryaev A."/>
            <person name="Soop K."/>
            <person name="Spirin V."/>
            <person name="Szebenyi C."/>
            <person name="Tomsovsky M."/>
            <person name="Tulloss R.E."/>
            <person name="Uehling J."/>
            <person name="Grigoriev I.V."/>
            <person name="Vagvolgyi C."/>
            <person name="Papp T."/>
            <person name="Martin F.M."/>
            <person name="Miettinen O."/>
            <person name="Hibbett D.S."/>
            <person name="Nagy L.G."/>
        </authorList>
    </citation>
    <scope>NUCLEOTIDE SEQUENCE [LARGE SCALE GENOMIC DNA]</scope>
    <source>
        <strain evidence="6 7">OMC1185</strain>
    </source>
</reference>
<feature type="transmembrane region" description="Helical" evidence="5">
    <location>
        <begin position="15"/>
        <end position="35"/>
    </location>
</feature>
<dbReference type="STRING" id="5364.A0A5C3N949"/>
<protein>
    <submittedName>
        <fullName evidence="6">Putative short chain dehydrogenase/reductase</fullName>
    </submittedName>
</protein>